<dbReference type="Proteomes" id="UP000198741">
    <property type="component" value="Chromosome I"/>
</dbReference>
<dbReference type="EMBL" id="LT629710">
    <property type="protein sequence ID" value="SDP12502.1"/>
    <property type="molecule type" value="Genomic_DNA"/>
</dbReference>
<evidence type="ECO:0000256" key="7">
    <source>
        <dbReference type="ARBA" id="ARBA00051712"/>
    </source>
</evidence>
<evidence type="ECO:0000256" key="8">
    <source>
        <dbReference type="HAMAP-Rule" id="MF_00197"/>
    </source>
</evidence>
<dbReference type="UniPathway" id="UPA00034">
    <property type="reaction ID" value="UER00025"/>
</dbReference>
<organism evidence="10 11">
    <name type="scientific">Nakamurella panacisegetis</name>
    <dbReference type="NCBI Taxonomy" id="1090615"/>
    <lineage>
        <taxon>Bacteria</taxon>
        <taxon>Bacillati</taxon>
        <taxon>Actinomycetota</taxon>
        <taxon>Actinomycetes</taxon>
        <taxon>Nakamurellales</taxon>
        <taxon>Nakamurellaceae</taxon>
        <taxon>Nakamurella</taxon>
    </lineage>
</organism>
<proteinExistence type="inferred from homology"/>
<keyword evidence="11" id="KW-1185">Reference proteome</keyword>
<dbReference type="NCBIfam" id="TIGR00652">
    <property type="entry name" value="DapF"/>
    <property type="match status" value="1"/>
</dbReference>
<dbReference type="PROSITE" id="PS01326">
    <property type="entry name" value="DAP_EPIMERASE"/>
    <property type="match status" value="1"/>
</dbReference>
<feature type="binding site" evidence="8">
    <location>
        <position position="13"/>
    </location>
    <ligand>
        <name>substrate</name>
    </ligand>
</feature>
<evidence type="ECO:0000256" key="6">
    <source>
        <dbReference type="ARBA" id="ARBA00023235"/>
    </source>
</evidence>
<evidence type="ECO:0000256" key="3">
    <source>
        <dbReference type="ARBA" id="ARBA00013080"/>
    </source>
</evidence>
<feature type="active site" description="Proton acceptor" evidence="8">
    <location>
        <position position="206"/>
    </location>
</feature>
<gene>
    <name evidence="8" type="primary">dapF</name>
    <name evidence="10" type="ORF">SAMN04515671_2994</name>
</gene>
<dbReference type="Gene3D" id="3.10.310.10">
    <property type="entry name" value="Diaminopimelate Epimerase, Chain A, domain 1"/>
    <property type="match status" value="2"/>
</dbReference>
<keyword evidence="5 8" id="KW-0457">Lysine biosynthesis</keyword>
<keyword evidence="4 8" id="KW-0028">Amino-acid biosynthesis</keyword>
<feature type="site" description="Could be important to modulate the pK values of the two catalytic cysteine residues" evidence="8">
    <location>
        <position position="197"/>
    </location>
</feature>
<dbReference type="PANTHER" id="PTHR31689">
    <property type="entry name" value="DIAMINOPIMELATE EPIMERASE, CHLOROPLASTIC"/>
    <property type="match status" value="1"/>
</dbReference>
<evidence type="ECO:0000313" key="10">
    <source>
        <dbReference type="EMBL" id="SDP12502.1"/>
    </source>
</evidence>
<evidence type="ECO:0000256" key="4">
    <source>
        <dbReference type="ARBA" id="ARBA00022605"/>
    </source>
</evidence>
<feature type="binding site" evidence="8">
    <location>
        <begin position="197"/>
        <end position="198"/>
    </location>
    <ligand>
        <name>substrate</name>
    </ligand>
</feature>
<dbReference type="SUPFAM" id="SSF54506">
    <property type="entry name" value="Diaminopimelate epimerase-like"/>
    <property type="match status" value="2"/>
</dbReference>
<comment type="similarity">
    <text evidence="2 8">Belongs to the diaminopimelate epimerase family.</text>
</comment>
<comment type="subunit">
    <text evidence="8">Homodimer.</text>
</comment>
<reference evidence="10 11" key="1">
    <citation type="submission" date="2016-10" db="EMBL/GenBank/DDBJ databases">
        <authorList>
            <person name="de Groot N.N."/>
        </authorList>
    </citation>
    <scope>NUCLEOTIDE SEQUENCE [LARGE SCALE GENOMIC DNA]</scope>
    <source>
        <strain evidence="11">P4-7,KCTC 19426,CECT 7604</strain>
    </source>
</reference>
<evidence type="ECO:0000256" key="9">
    <source>
        <dbReference type="PROSITE-ProRule" id="PRU10125"/>
    </source>
</evidence>
<comment type="subcellular location">
    <subcellularLocation>
        <location evidence="8">Cytoplasm</location>
    </subcellularLocation>
</comment>
<dbReference type="GO" id="GO:0005829">
    <property type="term" value="C:cytosol"/>
    <property type="evidence" value="ECO:0007669"/>
    <property type="project" value="TreeGrafter"/>
</dbReference>
<dbReference type="InterPro" id="IPR001653">
    <property type="entry name" value="DAP_epimerase_DapF"/>
</dbReference>
<dbReference type="GO" id="GO:0008837">
    <property type="term" value="F:diaminopimelate epimerase activity"/>
    <property type="evidence" value="ECO:0007669"/>
    <property type="project" value="UniProtKB-UniRule"/>
</dbReference>
<dbReference type="RefSeq" id="WP_090482279.1">
    <property type="nucleotide sequence ID" value="NZ_LT629710.1"/>
</dbReference>
<protein>
    <recommendedName>
        <fullName evidence="3 8">Diaminopimelate epimerase</fullName>
        <shortName evidence="8">DAP epimerase</shortName>
        <ecNumber evidence="3 8">5.1.1.7</ecNumber>
    </recommendedName>
    <alternativeName>
        <fullName evidence="8">PLP-independent amino acid racemase</fullName>
    </alternativeName>
</protein>
<evidence type="ECO:0000313" key="11">
    <source>
        <dbReference type="Proteomes" id="UP000198741"/>
    </source>
</evidence>
<keyword evidence="6 8" id="KW-0413">Isomerase</keyword>
<evidence type="ECO:0000256" key="1">
    <source>
        <dbReference type="ARBA" id="ARBA00005196"/>
    </source>
</evidence>
<feature type="site" description="Could be important to modulate the pK values of the two catalytic cysteine residues" evidence="8">
    <location>
        <position position="147"/>
    </location>
</feature>
<feature type="binding site" evidence="8">
    <location>
        <begin position="207"/>
        <end position="208"/>
    </location>
    <ligand>
        <name>substrate</name>
    </ligand>
</feature>
<keyword evidence="8" id="KW-0963">Cytoplasm</keyword>
<comment type="caution">
    <text evidence="8">Lacks conserved residue(s) required for the propagation of feature annotation.</text>
</comment>
<dbReference type="PANTHER" id="PTHR31689:SF0">
    <property type="entry name" value="DIAMINOPIMELATE EPIMERASE"/>
    <property type="match status" value="1"/>
</dbReference>
<feature type="active site" description="Proton donor" evidence="8">
    <location>
        <position position="73"/>
    </location>
</feature>
<feature type="binding site" evidence="8">
    <location>
        <begin position="74"/>
        <end position="75"/>
    </location>
    <ligand>
        <name>substrate</name>
    </ligand>
</feature>
<dbReference type="GO" id="GO:0009089">
    <property type="term" value="P:lysine biosynthetic process via diaminopimelate"/>
    <property type="evidence" value="ECO:0007669"/>
    <property type="project" value="UniProtKB-UniRule"/>
</dbReference>
<dbReference type="STRING" id="1090615.SAMN04515671_2994"/>
<feature type="binding site" evidence="8">
    <location>
        <position position="179"/>
    </location>
    <ligand>
        <name>substrate</name>
    </ligand>
</feature>
<feature type="binding site" evidence="8">
    <location>
        <position position="64"/>
    </location>
    <ligand>
        <name>substrate</name>
    </ligand>
</feature>
<dbReference type="EC" id="5.1.1.7" evidence="3 8"/>
<sequence length="271" mass="27984">MGVPFVKGHGTENDFVLIPDPDGRLVITDAQVRALCDRRAGIGADGVIVVRPAASGGYFMDYRNADGSLAEMCGNGARVFARYLVDLGWERAGSFPFLTRGGVRTAELGPGGDVSIDMGPVRVGPAEKAELQGEVFAGTAVDVGNPHLVCLLDDESRLAALDLTRAPAFDAESFPHGVNVEFVVPVGPDHVRMRVFERGSGETRSCGTGTVAAAAAFLRATGGSGSRVTVDVPGGTVVVTFGDQGATLTGPAVLVASGQIDQAFWIAAGQP</sequence>
<name>A0A1H0Q523_9ACTN</name>
<evidence type="ECO:0000256" key="5">
    <source>
        <dbReference type="ARBA" id="ARBA00023154"/>
    </source>
</evidence>
<accession>A0A1H0Q523</accession>
<comment type="pathway">
    <text evidence="1 8">Amino-acid biosynthesis; L-lysine biosynthesis via DAP pathway; DL-2,6-diaminopimelate from LL-2,6-diaminopimelate: step 1/1.</text>
</comment>
<evidence type="ECO:0000256" key="2">
    <source>
        <dbReference type="ARBA" id="ARBA00010219"/>
    </source>
</evidence>
<feature type="active site" evidence="9">
    <location>
        <position position="73"/>
    </location>
</feature>
<dbReference type="AlphaFoldDB" id="A0A1H0Q523"/>
<feature type="binding site" evidence="8">
    <location>
        <position position="145"/>
    </location>
    <ligand>
        <name>substrate</name>
    </ligand>
</feature>
<dbReference type="Pfam" id="PF01678">
    <property type="entry name" value="DAP_epimerase"/>
    <property type="match status" value="2"/>
</dbReference>
<dbReference type="OrthoDB" id="9805408at2"/>
<dbReference type="HAMAP" id="MF_00197">
    <property type="entry name" value="DAP_epimerase"/>
    <property type="match status" value="1"/>
</dbReference>
<dbReference type="InterPro" id="IPR018510">
    <property type="entry name" value="DAP_epimerase_AS"/>
</dbReference>
<comment type="catalytic activity">
    <reaction evidence="7 8">
        <text>(2S,6S)-2,6-diaminopimelate = meso-2,6-diaminopimelate</text>
        <dbReference type="Rhea" id="RHEA:15393"/>
        <dbReference type="ChEBI" id="CHEBI:57609"/>
        <dbReference type="ChEBI" id="CHEBI:57791"/>
        <dbReference type="EC" id="5.1.1.7"/>
    </reaction>
</comment>
<comment type="function">
    <text evidence="8">Catalyzes the stereoinversion of LL-2,6-diaminopimelate (L,L-DAP) to meso-diaminopimelate (meso-DAP), a precursor of L-lysine and an essential component of the bacterial peptidoglycan.</text>
</comment>